<dbReference type="PANTHER" id="PTHR30466">
    <property type="entry name" value="FLAVIN REDUCTASE"/>
    <property type="match status" value="1"/>
</dbReference>
<sequence length="176" mass="18945">MTATKKMIGTSDGTFDSSLLRRALGLFPSGVTAFCSLVDGEPMGMAASSFTSVSLDPPLVSVCVAHTSTTWERLAEQARFGLSVLASEHSSVARMLSTRSQNRFAGIHWVASEGGAVFIENAPLWLECVPYREIEAGDHVIVVLQVAALSMNPETDPIVFHRSNFRAFVPAADLSR</sequence>
<dbReference type="SUPFAM" id="SSF50475">
    <property type="entry name" value="FMN-binding split barrel"/>
    <property type="match status" value="1"/>
</dbReference>
<keyword evidence="5" id="KW-1185">Reference proteome</keyword>
<organism evidence="4 5">
    <name type="scientific">Phytohabitans rumicis</name>
    <dbReference type="NCBI Taxonomy" id="1076125"/>
    <lineage>
        <taxon>Bacteria</taxon>
        <taxon>Bacillati</taxon>
        <taxon>Actinomycetota</taxon>
        <taxon>Actinomycetes</taxon>
        <taxon>Micromonosporales</taxon>
        <taxon>Micromonosporaceae</taxon>
    </lineage>
</organism>
<dbReference type="SMART" id="SM00903">
    <property type="entry name" value="Flavin_Reduct"/>
    <property type="match status" value="1"/>
</dbReference>
<dbReference type="AlphaFoldDB" id="A0A6V8LK96"/>
<dbReference type="RefSeq" id="WP_246278859.1">
    <property type="nucleotide sequence ID" value="NZ_BAABJB010000021.1"/>
</dbReference>
<reference evidence="4 5" key="2">
    <citation type="submission" date="2020-03" db="EMBL/GenBank/DDBJ databases">
        <authorList>
            <person name="Ichikawa N."/>
            <person name="Kimura A."/>
            <person name="Kitahashi Y."/>
            <person name="Uohara A."/>
        </authorList>
    </citation>
    <scope>NUCLEOTIDE SEQUENCE [LARGE SCALE GENOMIC DNA]</scope>
    <source>
        <strain evidence="4 5">NBRC 108638</strain>
    </source>
</reference>
<proteinExistence type="inferred from homology"/>
<feature type="domain" description="Flavin reductase like" evidence="3">
    <location>
        <begin position="24"/>
        <end position="167"/>
    </location>
</feature>
<evidence type="ECO:0000313" key="5">
    <source>
        <dbReference type="Proteomes" id="UP000482960"/>
    </source>
</evidence>
<dbReference type="GO" id="GO:0042602">
    <property type="term" value="F:riboflavin reductase (NADPH) activity"/>
    <property type="evidence" value="ECO:0007669"/>
    <property type="project" value="TreeGrafter"/>
</dbReference>
<accession>A0A6V8LK96</accession>
<evidence type="ECO:0000256" key="2">
    <source>
        <dbReference type="ARBA" id="ARBA00023002"/>
    </source>
</evidence>
<reference evidence="4 5" key="1">
    <citation type="submission" date="2020-03" db="EMBL/GenBank/DDBJ databases">
        <title>Whole genome shotgun sequence of Phytohabitans rumicis NBRC 108638.</title>
        <authorList>
            <person name="Komaki H."/>
            <person name="Tamura T."/>
        </authorList>
    </citation>
    <scope>NUCLEOTIDE SEQUENCE [LARGE SCALE GENOMIC DNA]</scope>
    <source>
        <strain evidence="4 5">NBRC 108638</strain>
    </source>
</reference>
<dbReference type="Proteomes" id="UP000482960">
    <property type="component" value="Unassembled WGS sequence"/>
</dbReference>
<dbReference type="InterPro" id="IPR002563">
    <property type="entry name" value="Flavin_Rdtase-like_dom"/>
</dbReference>
<dbReference type="InterPro" id="IPR050268">
    <property type="entry name" value="NADH-dep_flavin_reductase"/>
</dbReference>
<dbReference type="Pfam" id="PF01613">
    <property type="entry name" value="Flavin_Reduct"/>
    <property type="match status" value="1"/>
</dbReference>
<dbReference type="PANTHER" id="PTHR30466:SF11">
    <property type="entry name" value="FLAVIN-DEPENDENT MONOOXYGENASE, REDUCTASE SUBUNIT HSAB"/>
    <property type="match status" value="1"/>
</dbReference>
<gene>
    <name evidence="4" type="ORF">Prum_102760</name>
</gene>
<name>A0A6V8LK96_9ACTN</name>
<dbReference type="Gene3D" id="2.30.110.10">
    <property type="entry name" value="Electron Transport, Fmn-binding Protein, Chain A"/>
    <property type="match status" value="1"/>
</dbReference>
<evidence type="ECO:0000256" key="1">
    <source>
        <dbReference type="ARBA" id="ARBA00008898"/>
    </source>
</evidence>
<keyword evidence="2" id="KW-0560">Oxidoreductase</keyword>
<comment type="similarity">
    <text evidence="1">Belongs to the non-flavoprotein flavin reductase family.</text>
</comment>
<dbReference type="InterPro" id="IPR012349">
    <property type="entry name" value="Split_barrel_FMN-bd"/>
</dbReference>
<dbReference type="GO" id="GO:0010181">
    <property type="term" value="F:FMN binding"/>
    <property type="evidence" value="ECO:0007669"/>
    <property type="project" value="InterPro"/>
</dbReference>
<dbReference type="EMBL" id="BLPG01000003">
    <property type="protein sequence ID" value="GFJ96634.1"/>
    <property type="molecule type" value="Genomic_DNA"/>
</dbReference>
<comment type="caution">
    <text evidence="4">The sequence shown here is derived from an EMBL/GenBank/DDBJ whole genome shotgun (WGS) entry which is preliminary data.</text>
</comment>
<evidence type="ECO:0000259" key="3">
    <source>
        <dbReference type="SMART" id="SM00903"/>
    </source>
</evidence>
<evidence type="ECO:0000313" key="4">
    <source>
        <dbReference type="EMBL" id="GFJ96634.1"/>
    </source>
</evidence>
<protein>
    <recommendedName>
        <fullName evidence="3">Flavin reductase like domain-containing protein</fullName>
    </recommendedName>
</protein>